<evidence type="ECO:0000313" key="2">
    <source>
        <dbReference type="EMBL" id="REC71334.1"/>
    </source>
</evidence>
<sequence>MILLGWLFVINTYQIDIVPVKNQAFQREQIMEIENSNSISELKKIAKSKVYTIGRIHKMNDEKCTKELYILFVVISMSIFLYFTKKPIKTHNP</sequence>
<accession>A0A3D9D040</accession>
<protein>
    <submittedName>
        <fullName evidence="2">Uncharacterized protein</fullName>
    </submittedName>
</protein>
<name>A0A3D9D040_9FLAO</name>
<evidence type="ECO:0000256" key="1">
    <source>
        <dbReference type="SAM" id="Phobius"/>
    </source>
</evidence>
<gene>
    <name evidence="2" type="ORF">DRF58_05830</name>
</gene>
<evidence type="ECO:0000313" key="3">
    <source>
        <dbReference type="Proteomes" id="UP000256326"/>
    </source>
</evidence>
<keyword evidence="1" id="KW-0812">Transmembrane</keyword>
<reference evidence="2 3" key="1">
    <citation type="journal article" date="2006" name="Int. J. Syst. Evol. Microbiol.">
        <title>Chryseobacterium hispanicum sp. nov., isolated from the drinking water distribution system of Sevilla, Spain.</title>
        <authorList>
            <person name="Gallego V."/>
            <person name="Garcia M.T."/>
            <person name="Ventosa A."/>
        </authorList>
    </citation>
    <scope>NUCLEOTIDE SEQUENCE [LARGE SCALE GENOMIC DNA]</scope>
    <source>
        <strain evidence="2 3">KCTC 22104</strain>
    </source>
</reference>
<feature type="transmembrane region" description="Helical" evidence="1">
    <location>
        <begin position="68"/>
        <end position="84"/>
    </location>
</feature>
<dbReference type="EMBL" id="QNUG01000010">
    <property type="protein sequence ID" value="REC71334.1"/>
    <property type="molecule type" value="Genomic_DNA"/>
</dbReference>
<comment type="caution">
    <text evidence="2">The sequence shown here is derived from an EMBL/GenBank/DDBJ whole genome shotgun (WGS) entry which is preliminary data.</text>
</comment>
<proteinExistence type="predicted"/>
<dbReference type="Proteomes" id="UP000256326">
    <property type="component" value="Unassembled WGS sequence"/>
</dbReference>
<keyword evidence="1" id="KW-1133">Transmembrane helix</keyword>
<dbReference type="AlphaFoldDB" id="A0A3D9D040"/>
<keyword evidence="1" id="KW-0472">Membrane</keyword>
<keyword evidence="3" id="KW-1185">Reference proteome</keyword>
<organism evidence="2 3">
    <name type="scientific">Epilithonimonas hispanica</name>
    <dbReference type="NCBI Taxonomy" id="358687"/>
    <lineage>
        <taxon>Bacteria</taxon>
        <taxon>Pseudomonadati</taxon>
        <taxon>Bacteroidota</taxon>
        <taxon>Flavobacteriia</taxon>
        <taxon>Flavobacteriales</taxon>
        <taxon>Weeksellaceae</taxon>
        <taxon>Chryseobacterium group</taxon>
        <taxon>Epilithonimonas</taxon>
    </lineage>
</organism>